<dbReference type="InterPro" id="IPR027417">
    <property type="entry name" value="P-loop_NTPase"/>
</dbReference>
<dbReference type="PANTHER" id="PTHR42759:SF1">
    <property type="entry name" value="MAGNESIUM-CHELATASE SUBUNIT CHLD"/>
    <property type="match status" value="1"/>
</dbReference>
<reference evidence="2" key="1">
    <citation type="journal article" date="2015" name="Nature">
        <title>Complex archaea that bridge the gap between prokaryotes and eukaryotes.</title>
        <authorList>
            <person name="Spang A."/>
            <person name="Saw J.H."/>
            <person name="Jorgensen S.L."/>
            <person name="Zaremba-Niedzwiedzka K."/>
            <person name="Martijn J."/>
            <person name="Lind A.E."/>
            <person name="van Eijk R."/>
            <person name="Schleper C."/>
            <person name="Guy L."/>
            <person name="Ettema T.J."/>
        </authorList>
    </citation>
    <scope>NUCLEOTIDE SEQUENCE</scope>
</reference>
<proteinExistence type="predicted"/>
<dbReference type="InterPro" id="IPR011704">
    <property type="entry name" value="ATPase_dyneun-rel_AAA"/>
</dbReference>
<comment type="caution">
    <text evidence="2">The sequence shown here is derived from an EMBL/GenBank/DDBJ whole genome shotgun (WGS) entry which is preliminary data.</text>
</comment>
<dbReference type="GO" id="GO:0016887">
    <property type="term" value="F:ATP hydrolysis activity"/>
    <property type="evidence" value="ECO:0007669"/>
    <property type="project" value="InterPro"/>
</dbReference>
<dbReference type="SUPFAM" id="SSF52540">
    <property type="entry name" value="P-loop containing nucleoside triphosphate hydrolases"/>
    <property type="match status" value="1"/>
</dbReference>
<protein>
    <recommendedName>
        <fullName evidence="1">ATPase dynein-related AAA domain-containing protein</fullName>
    </recommendedName>
</protein>
<dbReference type="InterPro" id="IPR050764">
    <property type="entry name" value="CbbQ/NirQ/NorQ/GpvN"/>
</dbReference>
<dbReference type="PANTHER" id="PTHR42759">
    <property type="entry name" value="MOXR FAMILY PROTEIN"/>
    <property type="match status" value="1"/>
</dbReference>
<accession>A0A0F9CSS1</accession>
<evidence type="ECO:0000313" key="2">
    <source>
        <dbReference type="EMBL" id="KKL44496.1"/>
    </source>
</evidence>
<dbReference type="GO" id="GO:0005524">
    <property type="term" value="F:ATP binding"/>
    <property type="evidence" value="ECO:0007669"/>
    <property type="project" value="InterPro"/>
</dbReference>
<organism evidence="2">
    <name type="scientific">marine sediment metagenome</name>
    <dbReference type="NCBI Taxonomy" id="412755"/>
    <lineage>
        <taxon>unclassified sequences</taxon>
        <taxon>metagenomes</taxon>
        <taxon>ecological metagenomes</taxon>
    </lineage>
</organism>
<dbReference type="Gene3D" id="3.40.50.300">
    <property type="entry name" value="P-loop containing nucleotide triphosphate hydrolases"/>
    <property type="match status" value="1"/>
</dbReference>
<gene>
    <name evidence="2" type="ORF">LCGC14_2365100</name>
</gene>
<dbReference type="EMBL" id="LAZR01034738">
    <property type="protein sequence ID" value="KKL44496.1"/>
    <property type="molecule type" value="Genomic_DNA"/>
</dbReference>
<feature type="domain" description="ATPase dynein-related AAA" evidence="1">
    <location>
        <begin position="31"/>
        <end position="152"/>
    </location>
</feature>
<name>A0A0F9CSS1_9ZZZZ</name>
<dbReference type="CDD" id="cd00009">
    <property type="entry name" value="AAA"/>
    <property type="match status" value="1"/>
</dbReference>
<dbReference type="AlphaFoldDB" id="A0A0F9CSS1"/>
<evidence type="ECO:0000259" key="1">
    <source>
        <dbReference type="Pfam" id="PF07728"/>
    </source>
</evidence>
<dbReference type="Pfam" id="PF07728">
    <property type="entry name" value="AAA_5"/>
    <property type="match status" value="1"/>
</dbReference>
<sequence length="286" mass="31408">MEVKIGNQIKKLIGMDGIVRSVATALSTNHPVLLYGPTGSGKTMMAWAAAQVYSEQTKLPIIYLQLYPEMTKNSLIGGETLKDGSIVIETQPVISLGGKGAIFIIDECTHTTEPVLLAFNSLIEEPYSTVIGKEVYTLDKNTRFLFCGNYPDHAGNIALPISFANRLHIEKVELPDINTLIGIGESVSPKLCKEIIEFIAKLVIKTHDSSFPISPRNVILCCKELEAIIGNRSKSEKDSEVPTELRGYLRSDKISPEMFKKTVLSTMMAHIKSKSTGPDKIGALLW</sequence>